<dbReference type="Proteomes" id="UP000542125">
    <property type="component" value="Unassembled WGS sequence"/>
</dbReference>
<dbReference type="Gene3D" id="3.40.50.880">
    <property type="match status" value="1"/>
</dbReference>
<dbReference type="EC" id="1.11.1.6" evidence="4 11"/>
<feature type="binding site" evidence="14">
    <location>
        <position position="129"/>
    </location>
    <ligand>
        <name>heme</name>
        <dbReference type="ChEBI" id="CHEBI:30413"/>
    </ligand>
</feature>
<accession>A0A7Y9IX54</accession>
<dbReference type="GO" id="GO:0020037">
    <property type="term" value="F:heme binding"/>
    <property type="evidence" value="ECO:0007669"/>
    <property type="project" value="UniProtKB-UniRule"/>
</dbReference>
<feature type="binding site" evidence="14">
    <location>
        <position position="169"/>
    </location>
    <ligand>
        <name>heme</name>
        <dbReference type="ChEBI" id="CHEBI:30413"/>
    </ligand>
</feature>
<name>A0A7Y9IX54_9BURK</name>
<comment type="function">
    <text evidence="2 11">Decomposes hydrogen peroxide into water and oxygen; serves to protect cells from the toxic effects of hydrogen peroxide.</text>
</comment>
<dbReference type="InterPro" id="IPR011614">
    <property type="entry name" value="Catalase_core"/>
</dbReference>
<evidence type="ECO:0000259" key="16">
    <source>
        <dbReference type="SMART" id="SM01060"/>
    </source>
</evidence>
<dbReference type="InterPro" id="IPR018028">
    <property type="entry name" value="Catalase"/>
</dbReference>
<comment type="catalytic activity">
    <reaction evidence="11">
        <text>2 H2O2 = O2 + 2 H2O</text>
        <dbReference type="Rhea" id="RHEA:20309"/>
        <dbReference type="ChEBI" id="CHEBI:15377"/>
        <dbReference type="ChEBI" id="CHEBI:15379"/>
        <dbReference type="ChEBI" id="CHEBI:16240"/>
        <dbReference type="EC" id="1.11.1.6"/>
    </reaction>
</comment>
<dbReference type="GO" id="GO:0005829">
    <property type="term" value="C:cytosol"/>
    <property type="evidence" value="ECO:0007669"/>
    <property type="project" value="TreeGrafter"/>
</dbReference>
<dbReference type="Pfam" id="PF00199">
    <property type="entry name" value="Catalase"/>
    <property type="match status" value="1"/>
</dbReference>
<evidence type="ECO:0000256" key="2">
    <source>
        <dbReference type="ARBA" id="ARBA00002974"/>
    </source>
</evidence>
<comment type="cofactor">
    <cofactor evidence="1 11 13">
        <name>heme</name>
        <dbReference type="ChEBI" id="CHEBI:30413"/>
    </cofactor>
</comment>
<dbReference type="Gene3D" id="2.40.180.10">
    <property type="entry name" value="Catalase core domain"/>
    <property type="match status" value="1"/>
</dbReference>
<evidence type="ECO:0000256" key="4">
    <source>
        <dbReference type="ARBA" id="ARBA00012314"/>
    </source>
</evidence>
<evidence type="ECO:0000256" key="6">
    <source>
        <dbReference type="ARBA" id="ARBA00022617"/>
    </source>
</evidence>
<dbReference type="PANTHER" id="PTHR42821:SF1">
    <property type="entry name" value="CATALASE-B"/>
    <property type="match status" value="1"/>
</dbReference>
<dbReference type="InterPro" id="IPR024708">
    <property type="entry name" value="Catalase_AS"/>
</dbReference>
<keyword evidence="8 11" id="KW-0560">Oxidoreductase</keyword>
<dbReference type="SUPFAM" id="SSF56634">
    <property type="entry name" value="Heme-dependent catalase-like"/>
    <property type="match status" value="1"/>
</dbReference>
<dbReference type="FunFam" id="2.40.180.10:FF:000003">
    <property type="entry name" value="Catalase"/>
    <property type="match status" value="1"/>
</dbReference>
<feature type="active site" evidence="12">
    <location>
        <position position="205"/>
    </location>
</feature>
<feature type="region of interest" description="Disordered" evidence="15">
    <location>
        <begin position="22"/>
        <end position="45"/>
    </location>
</feature>
<dbReference type="InterPro" id="IPR041399">
    <property type="entry name" value="Catalase_large_C"/>
</dbReference>
<evidence type="ECO:0000256" key="7">
    <source>
        <dbReference type="ARBA" id="ARBA00022723"/>
    </source>
</evidence>
<dbReference type="Pfam" id="PF18011">
    <property type="entry name" value="Catalase_C"/>
    <property type="match status" value="1"/>
</dbReference>
<feature type="active site" evidence="12">
    <location>
        <position position="132"/>
    </location>
</feature>
<evidence type="ECO:0000256" key="8">
    <source>
        <dbReference type="ARBA" id="ARBA00023002"/>
    </source>
</evidence>
<dbReference type="Pfam" id="PF06628">
    <property type="entry name" value="Catalase-rel"/>
    <property type="match status" value="1"/>
</dbReference>
<keyword evidence="6 11" id="KW-0349">Heme</keyword>
<sequence length="760" mass="82898">MQLVNELSASMRYNVNKAAEHGRDNAVSPPQGMTSEPASPIVTGSTLSETNASAKVGSGVPPIGTNATIQSLDRVRADATGQVLTTNQGVPIGDNQNSLKAGLRGPTLMEDFILREKITHFDHERIPERIVHARGSAAHGYFEAYKPLTEYTRAAPFKEAGKITPVFVRFSTVAGERGSTDTARDVRGFAVKFYTDEGNWDLVGNNIPVFFIQDAMKFPDLVHAVKPEPNNAIPQAASAHDTFWDFASLMPESTHMLMWAMSDRALPRSYRMMQGFGVHSFRLVNEAGQSVFCKFHWKPKLGTHSLVWDEAVKISGADSDFHRRDLWEAIEAGEYPEWELGLQIFTEEQAESFSFDILDSTKLIPEELVPVMPVGRMVLNRNPDNFFAETEQVAFCTAHVVPGIDFSNDPLLAGRNHSYVDTQISRLGGANFHEIPINTPIAPVANNQRDGHHRQTINRGRVAYEPNSLGGGCPFQAGMKGFVSFPEPIHEDKVRGKPEKFADHYTQATLFFNSQTEAEKQHIIGGFRFELSKLTVPAIRERMLSSLMNVSMELATEVADGLGMELPEAMPKALQIDVTPEITVSPALSLTALPGEGGVRTRKIAILVANGVEGTSVQALQTALVDAGAVPLLVAPRLGKVTAADGTVLEAQASMENTPPVLFDAMVLPDGEDAVALLARIGYTDEFIKNQYRHCKTILVLGASSKLTEKMGINPTLPTGETDPGLLFADASGIDAAAQQFIDAVSQHRHPARDMDPPLI</sequence>
<dbReference type="PROSITE" id="PS51402">
    <property type="entry name" value="CATALASE_3"/>
    <property type="match status" value="1"/>
</dbReference>
<evidence type="ECO:0000313" key="17">
    <source>
        <dbReference type="EMBL" id="NYE83764.1"/>
    </source>
</evidence>
<dbReference type="Gene3D" id="1.20.1370.20">
    <property type="match status" value="1"/>
</dbReference>
<dbReference type="GO" id="GO:0006979">
    <property type="term" value="P:response to oxidative stress"/>
    <property type="evidence" value="ECO:0007669"/>
    <property type="project" value="InterPro"/>
</dbReference>
<evidence type="ECO:0000256" key="11">
    <source>
        <dbReference type="PIRNR" id="PIRNR038927"/>
    </source>
</evidence>
<proteinExistence type="inferred from homology"/>
<evidence type="ECO:0000256" key="9">
    <source>
        <dbReference type="ARBA" id="ARBA00023004"/>
    </source>
</evidence>
<dbReference type="CDD" id="cd03132">
    <property type="entry name" value="GATase1_catalase"/>
    <property type="match status" value="1"/>
</dbReference>
<dbReference type="EMBL" id="JACBYR010000001">
    <property type="protein sequence ID" value="NYE83764.1"/>
    <property type="molecule type" value="Genomic_DNA"/>
</dbReference>
<feature type="binding site" evidence="14">
    <location>
        <position position="218"/>
    </location>
    <ligand>
        <name>heme</name>
        <dbReference type="ChEBI" id="CHEBI:30413"/>
    </ligand>
</feature>
<dbReference type="SMART" id="SM01060">
    <property type="entry name" value="Catalase"/>
    <property type="match status" value="1"/>
</dbReference>
<dbReference type="InterPro" id="IPR020835">
    <property type="entry name" value="Catalase_sf"/>
</dbReference>
<evidence type="ECO:0000256" key="3">
    <source>
        <dbReference type="ARBA" id="ARBA00010660"/>
    </source>
</evidence>
<feature type="domain" description="Catalase core" evidence="16">
    <location>
        <begin position="85"/>
        <end position="473"/>
    </location>
</feature>
<comment type="caution">
    <text evidence="17">The sequence shown here is derived from an EMBL/GenBank/DDBJ whole genome shotgun (WGS) entry which is preliminary data.</text>
</comment>
<feature type="binding site" evidence="14">
    <location>
        <position position="426"/>
    </location>
    <ligand>
        <name>heme</name>
        <dbReference type="ChEBI" id="CHEBI:30413"/>
    </ligand>
</feature>
<dbReference type="GO" id="GO:0046872">
    <property type="term" value="F:metal ion binding"/>
    <property type="evidence" value="ECO:0007669"/>
    <property type="project" value="UniProtKB-KW"/>
</dbReference>
<gene>
    <name evidence="17" type="ORF">FHW18_003035</name>
</gene>
<feature type="compositionally biased region" description="Polar residues" evidence="15">
    <location>
        <begin position="31"/>
        <end position="45"/>
    </location>
</feature>
<dbReference type="GO" id="GO:0042744">
    <property type="term" value="P:hydrogen peroxide catabolic process"/>
    <property type="evidence" value="ECO:0007669"/>
    <property type="project" value="UniProtKB-UniRule"/>
</dbReference>
<evidence type="ECO:0000256" key="15">
    <source>
        <dbReference type="SAM" id="MobiDB-lite"/>
    </source>
</evidence>
<dbReference type="AlphaFoldDB" id="A0A7Y9IX54"/>
<evidence type="ECO:0000313" key="18">
    <source>
        <dbReference type="Proteomes" id="UP000542125"/>
    </source>
</evidence>
<dbReference type="InterPro" id="IPR024712">
    <property type="entry name" value="Catalase_clade2"/>
</dbReference>
<dbReference type="InterPro" id="IPR029062">
    <property type="entry name" value="Class_I_gatase-like"/>
</dbReference>
<dbReference type="PRINTS" id="PR00067">
    <property type="entry name" value="CATALASE"/>
</dbReference>
<evidence type="ECO:0000256" key="13">
    <source>
        <dbReference type="PIRSR" id="PIRSR038927-2"/>
    </source>
</evidence>
<feature type="binding site" description="axial binding residue" evidence="13">
    <location>
        <position position="419"/>
    </location>
    <ligand>
        <name>heme</name>
        <dbReference type="ChEBI" id="CHEBI:30413"/>
    </ligand>
    <ligandPart>
        <name>Fe</name>
        <dbReference type="ChEBI" id="CHEBI:18248"/>
    </ligandPart>
</feature>
<dbReference type="InterPro" id="IPR043156">
    <property type="entry name" value="Catalase_clade2_helical"/>
</dbReference>
<dbReference type="PIRSF" id="PIRSF038927">
    <property type="entry name" value="Catalase_clade2"/>
    <property type="match status" value="1"/>
</dbReference>
<evidence type="ECO:0000256" key="14">
    <source>
        <dbReference type="PIRSR" id="PIRSR038927-3"/>
    </source>
</evidence>
<dbReference type="InterPro" id="IPR010582">
    <property type="entry name" value="Catalase_immune_responsive"/>
</dbReference>
<dbReference type="PROSITE" id="PS00438">
    <property type="entry name" value="CATALASE_2"/>
    <property type="match status" value="1"/>
</dbReference>
<keyword evidence="5 11" id="KW-0575">Peroxidase</keyword>
<evidence type="ECO:0000256" key="5">
    <source>
        <dbReference type="ARBA" id="ARBA00022559"/>
    </source>
</evidence>
<evidence type="ECO:0000256" key="1">
    <source>
        <dbReference type="ARBA" id="ARBA00001971"/>
    </source>
</evidence>
<evidence type="ECO:0000256" key="10">
    <source>
        <dbReference type="ARBA" id="ARBA00023324"/>
    </source>
</evidence>
<dbReference type="SUPFAM" id="SSF52317">
    <property type="entry name" value="Class I glutamine amidotransferase-like"/>
    <property type="match status" value="1"/>
</dbReference>
<keyword evidence="7 11" id="KW-0479">Metal-binding</keyword>
<evidence type="ECO:0000256" key="12">
    <source>
        <dbReference type="PIRSR" id="PIRSR038927-1"/>
    </source>
</evidence>
<reference evidence="17 18" key="1">
    <citation type="submission" date="2020-07" db="EMBL/GenBank/DDBJ databases">
        <title>Genomic Encyclopedia of Type Strains, Phase IV (KMG-V): Genome sequencing to study the core and pangenomes of soil and plant-associated prokaryotes.</title>
        <authorList>
            <person name="Whitman W."/>
        </authorList>
    </citation>
    <scope>NUCLEOTIDE SEQUENCE [LARGE SCALE GENOMIC DNA]</scope>
    <source>
        <strain evidence="17 18">SAS40</strain>
    </source>
</reference>
<dbReference type="PANTHER" id="PTHR42821">
    <property type="entry name" value="CATALASE"/>
    <property type="match status" value="1"/>
</dbReference>
<protein>
    <recommendedName>
        <fullName evidence="4 11">Catalase</fullName>
        <ecNumber evidence="4 11">1.11.1.6</ecNumber>
    </recommendedName>
</protein>
<keyword evidence="10 11" id="KW-0376">Hydrogen peroxide</keyword>
<organism evidence="17 18">
    <name type="scientific">Pigmentiphaga litoralis</name>
    <dbReference type="NCBI Taxonomy" id="516702"/>
    <lineage>
        <taxon>Bacteria</taxon>
        <taxon>Pseudomonadati</taxon>
        <taxon>Pseudomonadota</taxon>
        <taxon>Betaproteobacteria</taxon>
        <taxon>Burkholderiales</taxon>
        <taxon>Alcaligenaceae</taxon>
        <taxon>Pigmentiphaga</taxon>
    </lineage>
</organism>
<comment type="similarity">
    <text evidence="3">Belongs to the catalase family. HPII subfamily.</text>
</comment>
<keyword evidence="9 11" id="KW-0408">Iron</keyword>
<keyword evidence="18" id="KW-1185">Reference proteome</keyword>
<feature type="binding site" evidence="14">
    <location>
        <position position="415"/>
    </location>
    <ligand>
        <name>heme</name>
        <dbReference type="ChEBI" id="CHEBI:30413"/>
    </ligand>
</feature>
<dbReference type="GO" id="GO:0004096">
    <property type="term" value="F:catalase activity"/>
    <property type="evidence" value="ECO:0007669"/>
    <property type="project" value="UniProtKB-UniRule"/>
</dbReference>